<proteinExistence type="predicted"/>
<accession>A0ACC2SU22</accession>
<keyword evidence="2" id="KW-1185">Reference proteome</keyword>
<protein>
    <submittedName>
        <fullName evidence="1">Uncharacterized protein</fullName>
    </submittedName>
</protein>
<gene>
    <name evidence="1" type="ORF">DSO57_1015124</name>
</gene>
<evidence type="ECO:0000313" key="1">
    <source>
        <dbReference type="EMBL" id="KAJ9065888.1"/>
    </source>
</evidence>
<evidence type="ECO:0000313" key="2">
    <source>
        <dbReference type="Proteomes" id="UP001165960"/>
    </source>
</evidence>
<reference evidence="1" key="1">
    <citation type="submission" date="2022-04" db="EMBL/GenBank/DDBJ databases">
        <title>Genome of the entomopathogenic fungus Entomophthora muscae.</title>
        <authorList>
            <person name="Elya C."/>
            <person name="Lovett B.R."/>
            <person name="Lee E."/>
            <person name="Macias A.M."/>
            <person name="Hajek A.E."/>
            <person name="De Bivort B.L."/>
            <person name="Kasson M.T."/>
            <person name="De Fine Licht H.H."/>
            <person name="Stajich J.E."/>
        </authorList>
    </citation>
    <scope>NUCLEOTIDE SEQUENCE</scope>
    <source>
        <strain evidence="1">Berkeley</strain>
    </source>
</reference>
<dbReference type="Proteomes" id="UP001165960">
    <property type="component" value="Unassembled WGS sequence"/>
</dbReference>
<sequence>MQLWNRPEFCGCIVVIAVLCYRVASPPAHLHHLPKAPFLASLFTFLTRPVLEAMELVYWPVIFQTDYMLSWFLGSWWVVISEPFVIKEILSDANLGEKNLFTDLSPHALIGEYMGENILYSKGGQWRKLRGIIGPSFHREWPIEIFNSCTAVMMEQIKNNGGKMIDVHTLFTAMTLDALGLAVLGVDFGASRDPLASPYTQSYHRAARGVSKNIYFMFPFLEKLPIPSRTKDREAVREFRRLVSEVLQQKRKEIEDGTDKEDLITRMLLTETVDLSDTQLINNVVVMFAAGHDTTANTLSFTLYHLSKNPEVQEKARDEILSILRDSTTPTAQQLSRLVYLEAIILESMRLSPTLPQLRRELKQPLYLPNGNIMPKGTLVLLQTYSAMNHPKHWDQPHKFNPMRFLSYDTKSSSWAPNFAARSLFFAFGGGVRSCIGQNMAIVEQRAALSAILRNYRIELPSDSPHKVRLITNQDPVCRPVDLKLDFIPTPPVPQ</sequence>
<comment type="caution">
    <text evidence="1">The sequence shown here is derived from an EMBL/GenBank/DDBJ whole genome shotgun (WGS) entry which is preliminary data.</text>
</comment>
<name>A0ACC2SU22_9FUNG</name>
<organism evidence="1 2">
    <name type="scientific">Entomophthora muscae</name>
    <dbReference type="NCBI Taxonomy" id="34485"/>
    <lineage>
        <taxon>Eukaryota</taxon>
        <taxon>Fungi</taxon>
        <taxon>Fungi incertae sedis</taxon>
        <taxon>Zoopagomycota</taxon>
        <taxon>Entomophthoromycotina</taxon>
        <taxon>Entomophthoromycetes</taxon>
        <taxon>Entomophthorales</taxon>
        <taxon>Entomophthoraceae</taxon>
        <taxon>Entomophthora</taxon>
    </lineage>
</organism>
<dbReference type="EMBL" id="QTSX02004319">
    <property type="protein sequence ID" value="KAJ9065888.1"/>
    <property type="molecule type" value="Genomic_DNA"/>
</dbReference>